<accession>A0A0D0D8G0</accession>
<keyword evidence="2" id="KW-1185">Reference proteome</keyword>
<dbReference type="AlphaFoldDB" id="A0A0D0D8G0"/>
<dbReference type="Proteomes" id="UP000054538">
    <property type="component" value="Unassembled WGS sequence"/>
</dbReference>
<protein>
    <recommendedName>
        <fullName evidence="3">Helicase ATP-binding domain-containing protein</fullName>
    </recommendedName>
</protein>
<proteinExistence type="predicted"/>
<evidence type="ECO:0000313" key="2">
    <source>
        <dbReference type="Proteomes" id="UP000054538"/>
    </source>
</evidence>
<dbReference type="InParanoid" id="A0A0D0D8G0"/>
<dbReference type="Gene3D" id="3.40.50.300">
    <property type="entry name" value="P-loop containing nucleotide triphosphate hydrolases"/>
    <property type="match status" value="1"/>
</dbReference>
<reference evidence="2" key="2">
    <citation type="submission" date="2015-01" db="EMBL/GenBank/DDBJ databases">
        <title>Evolutionary Origins and Diversification of the Mycorrhizal Mutualists.</title>
        <authorList>
            <consortium name="DOE Joint Genome Institute"/>
            <consortium name="Mycorrhizal Genomics Consortium"/>
            <person name="Kohler A."/>
            <person name="Kuo A."/>
            <person name="Nagy L.G."/>
            <person name="Floudas D."/>
            <person name="Copeland A."/>
            <person name="Barry K.W."/>
            <person name="Cichocki N."/>
            <person name="Veneault-Fourrey C."/>
            <person name="LaButti K."/>
            <person name="Lindquist E.A."/>
            <person name="Lipzen A."/>
            <person name="Lundell T."/>
            <person name="Morin E."/>
            <person name="Murat C."/>
            <person name="Riley R."/>
            <person name="Ohm R."/>
            <person name="Sun H."/>
            <person name="Tunlid A."/>
            <person name="Henrissat B."/>
            <person name="Grigoriev I.V."/>
            <person name="Hibbett D.S."/>
            <person name="Martin F."/>
        </authorList>
    </citation>
    <scope>NUCLEOTIDE SEQUENCE [LARGE SCALE GENOMIC DNA]</scope>
    <source>
        <strain evidence="2">Ve08.2h10</strain>
    </source>
</reference>
<organism evidence="1 2">
    <name type="scientific">Paxillus rubicundulus Ve08.2h10</name>
    <dbReference type="NCBI Taxonomy" id="930991"/>
    <lineage>
        <taxon>Eukaryota</taxon>
        <taxon>Fungi</taxon>
        <taxon>Dikarya</taxon>
        <taxon>Basidiomycota</taxon>
        <taxon>Agaricomycotina</taxon>
        <taxon>Agaricomycetes</taxon>
        <taxon>Agaricomycetidae</taxon>
        <taxon>Boletales</taxon>
        <taxon>Paxilineae</taxon>
        <taxon>Paxillaceae</taxon>
        <taxon>Paxillus</taxon>
    </lineage>
</organism>
<dbReference type="HOGENOM" id="CLU_126713_2_0_1"/>
<dbReference type="OrthoDB" id="10261556at2759"/>
<evidence type="ECO:0008006" key="3">
    <source>
        <dbReference type="Google" id="ProtNLM"/>
    </source>
</evidence>
<dbReference type="EMBL" id="KN827362">
    <property type="protein sequence ID" value="KIK76659.1"/>
    <property type="molecule type" value="Genomic_DNA"/>
</dbReference>
<name>A0A0D0D8G0_9AGAM</name>
<evidence type="ECO:0000313" key="1">
    <source>
        <dbReference type="EMBL" id="KIK76659.1"/>
    </source>
</evidence>
<dbReference type="InterPro" id="IPR027417">
    <property type="entry name" value="P-loop_NTPase"/>
</dbReference>
<reference evidence="1 2" key="1">
    <citation type="submission" date="2014-04" db="EMBL/GenBank/DDBJ databases">
        <authorList>
            <consortium name="DOE Joint Genome Institute"/>
            <person name="Kuo A."/>
            <person name="Kohler A."/>
            <person name="Jargeat P."/>
            <person name="Nagy L.G."/>
            <person name="Floudas D."/>
            <person name="Copeland A."/>
            <person name="Barry K.W."/>
            <person name="Cichocki N."/>
            <person name="Veneault-Fourrey C."/>
            <person name="LaButti K."/>
            <person name="Lindquist E.A."/>
            <person name="Lipzen A."/>
            <person name="Lundell T."/>
            <person name="Morin E."/>
            <person name="Murat C."/>
            <person name="Sun H."/>
            <person name="Tunlid A."/>
            <person name="Henrissat B."/>
            <person name="Grigoriev I.V."/>
            <person name="Hibbett D.S."/>
            <person name="Martin F."/>
            <person name="Nordberg H.P."/>
            <person name="Cantor M.N."/>
            <person name="Hua S.X."/>
        </authorList>
    </citation>
    <scope>NUCLEOTIDE SEQUENCE [LARGE SCALE GENOMIC DNA]</scope>
    <source>
        <strain evidence="1 2">Ve08.2h10</strain>
    </source>
</reference>
<sequence length="66" mass="7539">MATAANFQAIATLQYKVIVISLKQIMKPDGEFERLLKNQLFVAHVVSVVINEAHCLTEWGEFQLEY</sequence>
<gene>
    <name evidence="1" type="ORF">PAXRUDRAFT_18041</name>
</gene>